<dbReference type="AlphaFoldDB" id="A0A1E7Z7Y3"/>
<name>A0A1E7Z7Y3_9ALTE</name>
<keyword evidence="1" id="KW-1133">Transmembrane helix</keyword>
<dbReference type="EMBL" id="MDHN01000039">
    <property type="protein sequence ID" value="OFC69561.1"/>
    <property type="molecule type" value="Genomic_DNA"/>
</dbReference>
<feature type="transmembrane region" description="Helical" evidence="1">
    <location>
        <begin position="33"/>
        <end position="57"/>
    </location>
</feature>
<feature type="transmembrane region" description="Helical" evidence="1">
    <location>
        <begin position="622"/>
        <end position="645"/>
    </location>
</feature>
<keyword evidence="1" id="KW-0812">Transmembrane</keyword>
<evidence type="ECO:0000256" key="1">
    <source>
        <dbReference type="SAM" id="Phobius"/>
    </source>
</evidence>
<protein>
    <submittedName>
        <fullName evidence="2">Uncharacterized protein</fullName>
    </submittedName>
</protein>
<keyword evidence="1" id="KW-0472">Membrane</keyword>
<proteinExistence type="predicted"/>
<organism evidence="2 3">
    <name type="scientific">Alteromonas confluentis</name>
    <dbReference type="NCBI Taxonomy" id="1656094"/>
    <lineage>
        <taxon>Bacteria</taxon>
        <taxon>Pseudomonadati</taxon>
        <taxon>Pseudomonadota</taxon>
        <taxon>Gammaproteobacteria</taxon>
        <taxon>Alteromonadales</taxon>
        <taxon>Alteromonadaceae</taxon>
        <taxon>Alteromonas/Salinimonas group</taxon>
        <taxon>Alteromonas</taxon>
    </lineage>
</organism>
<comment type="caution">
    <text evidence="2">The sequence shown here is derived from an EMBL/GenBank/DDBJ whole genome shotgun (WGS) entry which is preliminary data.</text>
</comment>
<dbReference type="RefSeq" id="WP_070126702.1">
    <property type="nucleotide sequence ID" value="NZ_MDHN01000039.1"/>
</dbReference>
<sequence>MRRKNYTSEELKLINNRLDLFNGASYRYKFKSYISALLILITIVIAGLSLLYVPLIVKKLEANIYKSNNRLRLEDEIKNLREERDASLKKVPKSMWVREIIEKDKNSERNLDSKNDYSFIWNFGKYTTSIIINRTKNKVYQFSLEDRSLHEIKLPLNGKIEQVIPLHSWEADIKTDLPSKYIFTFRGYENGLLIDQEFNKFIELSLPNKNNFSRMNFIDSPSGICAYERNHNSPSIPLTNFYHFNYTDNRWEHSSLDINLSRENFNIFFNQKNPYSNVFEFMNVRNTSSDFGYIYTNNACKTFKTITPPELKHKKLKFTFQDERETQHFVFQSGVFKEKNNKLEDLGTEEMIDYFLFDKKLFGITNEFILKTFNSEFEWEAVKKFEFASSSVEKELPIDYRKNVFFTFFQGQFNFSFNGLDWIKPSPQHYFFPPFDSFLTIDKDLVEVTKGSTILISLDKGRSFERVANKIPKDLWNMDNDIDFTTYFSNKVVILARNNKIIETDKDFKSWESSSILLGIPKFSVGKTLEGQPLFIDTLGYLYYKRILPDTNVLLKMSSKKLTVNEKDKLDEVVEILNHSEFAYLPAEIESLNDRISVKSNILELLIQKEELDTGLRIEKHIIRFSIFAAMLYIVQILVGTFRYNKKMSDFYKGRFNTLRLVIAFNQNAFENIDINVFISLLTPPFEFNQKNEVPLEAIVSAAQKLNSKNQ</sequence>
<accession>A0A1E7Z7Y3</accession>
<reference evidence="2 3" key="1">
    <citation type="submission" date="2016-08" db="EMBL/GenBank/DDBJ databases">
        <authorList>
            <person name="Seilhamer J.J."/>
        </authorList>
    </citation>
    <scope>NUCLEOTIDE SEQUENCE [LARGE SCALE GENOMIC DNA]</scope>
    <source>
        <strain evidence="2 3">KCTC 42603</strain>
    </source>
</reference>
<evidence type="ECO:0000313" key="3">
    <source>
        <dbReference type="Proteomes" id="UP000175691"/>
    </source>
</evidence>
<evidence type="ECO:0000313" key="2">
    <source>
        <dbReference type="EMBL" id="OFC69561.1"/>
    </source>
</evidence>
<dbReference type="Proteomes" id="UP000175691">
    <property type="component" value="Unassembled WGS sequence"/>
</dbReference>
<keyword evidence="3" id="KW-1185">Reference proteome</keyword>
<gene>
    <name evidence="2" type="ORF">BFC18_17725</name>
</gene>